<evidence type="ECO:0000313" key="2">
    <source>
        <dbReference type="EMBL" id="AJY44710.1"/>
    </source>
</evidence>
<keyword evidence="3" id="KW-1185">Reference proteome</keyword>
<accession>A0A0D5LL63</accession>
<dbReference type="SMART" id="SM00880">
    <property type="entry name" value="CHAD"/>
    <property type="match status" value="1"/>
</dbReference>
<dbReference type="InterPro" id="IPR007899">
    <property type="entry name" value="CHAD_dom"/>
</dbReference>
<dbReference type="Proteomes" id="UP000032611">
    <property type="component" value="Chromosome"/>
</dbReference>
<dbReference type="HOGENOM" id="CLU_074535_0_0_5"/>
<dbReference type="PROSITE" id="PS51708">
    <property type="entry name" value="CHAD"/>
    <property type="match status" value="1"/>
</dbReference>
<dbReference type="Gene3D" id="1.40.20.10">
    <property type="entry name" value="CHAD domain"/>
    <property type="match status" value="1"/>
</dbReference>
<organism evidence="2 3">
    <name type="scientific">Martelella endophytica</name>
    <dbReference type="NCBI Taxonomy" id="1486262"/>
    <lineage>
        <taxon>Bacteria</taxon>
        <taxon>Pseudomonadati</taxon>
        <taxon>Pseudomonadota</taxon>
        <taxon>Alphaproteobacteria</taxon>
        <taxon>Hyphomicrobiales</taxon>
        <taxon>Aurantimonadaceae</taxon>
        <taxon>Martelella</taxon>
    </lineage>
</organism>
<name>A0A0D5LL63_MAREN</name>
<dbReference type="PANTHER" id="PTHR39339:SF1">
    <property type="entry name" value="CHAD DOMAIN-CONTAINING PROTEIN"/>
    <property type="match status" value="1"/>
</dbReference>
<dbReference type="AlphaFoldDB" id="A0A0D5LL63"/>
<proteinExistence type="predicted"/>
<evidence type="ECO:0000313" key="3">
    <source>
        <dbReference type="Proteomes" id="UP000032611"/>
    </source>
</evidence>
<feature type="domain" description="CHAD" evidence="1">
    <location>
        <begin position="8"/>
        <end position="298"/>
    </location>
</feature>
<evidence type="ECO:0000259" key="1">
    <source>
        <dbReference type="PROSITE" id="PS51708"/>
    </source>
</evidence>
<sequence length="303" mass="33308">MPFALDPDKPFDEAVEAVAVSQLEDAIELLKKKPKGLYEAIHDARKKFKRVRGLYRLVRPAAKDFAKAENARIRDLAGALSAGRDATALIECVDYLRESVQTGKADMALARLEAGLIARRAASELSEAELKSHVKDAIGGCRDAIEAVKKFDFADGAKAAGHCIEKAWKRELAHAQVALMTAQAEGEDENFHELRKKSQTYWMFTALASAAWPSALKSKRTEAKALADLLGHEHDLSVLIALLDGPDAPDIGADILTACRVLAARKRKELRKRAIKAARKVFGDEAEEEAEILGTLWRKRMKG</sequence>
<dbReference type="EMBL" id="CP010803">
    <property type="protein sequence ID" value="AJY44710.1"/>
    <property type="molecule type" value="Genomic_DNA"/>
</dbReference>
<reference evidence="2 3" key="1">
    <citation type="journal article" date="2015" name="Genome Announc.">
        <title>Complete genome sequence of Martelella endophytica YC6887, which has antifungal activity associated with a halophyte.</title>
        <authorList>
            <person name="Khan A."/>
            <person name="Khan H."/>
            <person name="Chung E.J."/>
            <person name="Hossain M.T."/>
            <person name="Chung Y.R."/>
        </authorList>
    </citation>
    <scope>NUCLEOTIDE SEQUENCE [LARGE SCALE GENOMIC DNA]</scope>
    <source>
        <strain evidence="2">YC6887</strain>
    </source>
</reference>
<dbReference type="STRING" id="1486262.TM49_01875"/>
<dbReference type="PATRIC" id="fig|1486262.3.peg.386"/>
<dbReference type="PANTHER" id="PTHR39339">
    <property type="entry name" value="SLR1444 PROTEIN"/>
    <property type="match status" value="1"/>
</dbReference>
<protein>
    <recommendedName>
        <fullName evidence="1">CHAD domain-containing protein</fullName>
    </recommendedName>
</protein>
<dbReference type="RefSeq" id="WP_045679291.1">
    <property type="nucleotide sequence ID" value="NZ_CP010803.1"/>
</dbReference>
<dbReference type="Pfam" id="PF05235">
    <property type="entry name" value="CHAD"/>
    <property type="match status" value="1"/>
</dbReference>
<dbReference type="KEGG" id="mey:TM49_01875"/>
<dbReference type="OrthoDB" id="9810907at2"/>
<gene>
    <name evidence="2" type="ORF">TM49_01875</name>
</gene>
<dbReference type="InterPro" id="IPR038186">
    <property type="entry name" value="CHAD_dom_sf"/>
</dbReference>